<protein>
    <submittedName>
        <fullName evidence="3">Uncharacterized protein</fullName>
    </submittedName>
</protein>
<keyword evidence="1" id="KW-0677">Repeat</keyword>
<dbReference type="NCBIfam" id="TIGR00756">
    <property type="entry name" value="PPR"/>
    <property type="match status" value="6"/>
</dbReference>
<dbReference type="GO" id="GO:0003723">
    <property type="term" value="F:RNA binding"/>
    <property type="evidence" value="ECO:0007669"/>
    <property type="project" value="InterPro"/>
</dbReference>
<dbReference type="OrthoDB" id="185373at2759"/>
<proteinExistence type="predicted"/>
<dbReference type="PANTHER" id="PTHR47926">
    <property type="entry name" value="PENTATRICOPEPTIDE REPEAT-CONTAINING PROTEIN"/>
    <property type="match status" value="1"/>
</dbReference>
<organism evidence="3 4">
    <name type="scientific">Aquilegia coerulea</name>
    <name type="common">Rocky mountain columbine</name>
    <dbReference type="NCBI Taxonomy" id="218851"/>
    <lineage>
        <taxon>Eukaryota</taxon>
        <taxon>Viridiplantae</taxon>
        <taxon>Streptophyta</taxon>
        <taxon>Embryophyta</taxon>
        <taxon>Tracheophyta</taxon>
        <taxon>Spermatophyta</taxon>
        <taxon>Magnoliopsida</taxon>
        <taxon>Ranunculales</taxon>
        <taxon>Ranunculaceae</taxon>
        <taxon>Thalictroideae</taxon>
        <taxon>Aquilegia</taxon>
    </lineage>
</organism>
<dbReference type="InParanoid" id="A0A2G5FBA0"/>
<evidence type="ECO:0000313" key="3">
    <source>
        <dbReference type="EMBL" id="PIA65235.1"/>
    </source>
</evidence>
<gene>
    <name evidence="3" type="ORF">AQUCO_00100607v1</name>
</gene>
<dbReference type="PROSITE" id="PS51375">
    <property type="entry name" value="PPR"/>
    <property type="match status" value="5"/>
</dbReference>
<dbReference type="STRING" id="218851.A0A2G5FBA0"/>
<dbReference type="InterPro" id="IPR046848">
    <property type="entry name" value="E_motif"/>
</dbReference>
<feature type="repeat" description="PPR" evidence="2">
    <location>
        <begin position="311"/>
        <end position="345"/>
    </location>
</feature>
<dbReference type="FunFam" id="1.25.40.10:FF:000090">
    <property type="entry name" value="Pentatricopeptide repeat-containing protein, chloroplastic"/>
    <property type="match status" value="1"/>
</dbReference>
<feature type="repeat" description="PPR" evidence="2">
    <location>
        <begin position="209"/>
        <end position="244"/>
    </location>
</feature>
<dbReference type="AlphaFoldDB" id="A0A2G5FBA0"/>
<keyword evidence="4" id="KW-1185">Reference proteome</keyword>
<feature type="repeat" description="PPR" evidence="2">
    <location>
        <begin position="147"/>
        <end position="181"/>
    </location>
</feature>
<dbReference type="GO" id="GO:0009451">
    <property type="term" value="P:RNA modification"/>
    <property type="evidence" value="ECO:0007669"/>
    <property type="project" value="InterPro"/>
</dbReference>
<name>A0A2G5FBA0_AQUCA</name>
<dbReference type="FunCoup" id="A0A2G5FBA0">
    <property type="interactions" value="228"/>
</dbReference>
<dbReference type="Gene3D" id="1.25.40.10">
    <property type="entry name" value="Tetratricopeptide repeat domain"/>
    <property type="match status" value="4"/>
</dbReference>
<dbReference type="PANTHER" id="PTHR47926:SF371">
    <property type="entry name" value="TETRATRICOPEPTIDE REPEAT-LIKE SUPERFAMILY PROTEIN"/>
    <property type="match status" value="1"/>
</dbReference>
<dbReference type="Pfam" id="PF01535">
    <property type="entry name" value="PPR"/>
    <property type="match status" value="6"/>
</dbReference>
<evidence type="ECO:0000313" key="4">
    <source>
        <dbReference type="Proteomes" id="UP000230069"/>
    </source>
</evidence>
<feature type="repeat" description="PPR" evidence="2">
    <location>
        <begin position="116"/>
        <end position="146"/>
    </location>
</feature>
<dbReference type="EMBL" id="KZ305018">
    <property type="protein sequence ID" value="PIA65235.1"/>
    <property type="molecule type" value="Genomic_DNA"/>
</dbReference>
<sequence length="545" mass="61402">MVYAQRVFDRILNPNVLLWNAMFKGYSDNGFYRETLVMFNQMKSKDVRPNCFTFPVVLKCCVKVSALREGKELHCIVIKSGCIENHFIGTNLVDIYSSGGEIESARKVFDEMPMRNVVAWTTIISCYISSGDVESARGLFDRSIDRDVILWNIMISGYIGKGDMVTARKLFDEMGTRDVMSWNTILMGYVNNDDLQEGERFFEEIPQKNVFSWNGLIAGYANKGRFFDVLEGFNKMLAESSVRPNDVTLVYVLSACSRLGALSLGKWVHVYAESNGLKENVYVGNGLIDMYSKCGSIEIAVDVFNSMVSKDLITWNTMIGGLATHGRGTDALDVFDQMRNAAEKPDGITFVGVLCACSHMGLIEEGLSYFNLMTEEYSIIPQIEHYGCVVDLLARAGLLNEAMDFITKMPIEADSVIWSTLLGACKTYRKVHPAEHALEWLIKLEPEDPANYVLLSNIYADARRWGDLARLKVAMRGTGIRKPPGCSLIEVNDNLIEFFSLDERHSDTEDIYKVLNGLSKLVKSLWLEPDLEDFVEEDGIKEENH</sequence>
<dbReference type="InterPro" id="IPR046960">
    <property type="entry name" value="PPR_At4g14850-like_plant"/>
</dbReference>
<dbReference type="Pfam" id="PF20431">
    <property type="entry name" value="E_motif"/>
    <property type="match status" value="1"/>
</dbReference>
<accession>A0A2G5FBA0</accession>
<feature type="repeat" description="PPR" evidence="2">
    <location>
        <begin position="15"/>
        <end position="49"/>
    </location>
</feature>
<dbReference type="Pfam" id="PF13041">
    <property type="entry name" value="PPR_2"/>
    <property type="match status" value="2"/>
</dbReference>
<evidence type="ECO:0000256" key="1">
    <source>
        <dbReference type="ARBA" id="ARBA00022737"/>
    </source>
</evidence>
<dbReference type="InterPro" id="IPR011990">
    <property type="entry name" value="TPR-like_helical_dom_sf"/>
</dbReference>
<dbReference type="InterPro" id="IPR002885">
    <property type="entry name" value="PPR_rpt"/>
</dbReference>
<evidence type="ECO:0000256" key="2">
    <source>
        <dbReference type="PROSITE-ProRule" id="PRU00708"/>
    </source>
</evidence>
<reference evidence="3 4" key="1">
    <citation type="submission" date="2017-09" db="EMBL/GenBank/DDBJ databases">
        <title>WGS assembly of Aquilegia coerulea Goldsmith.</title>
        <authorList>
            <person name="Hodges S."/>
            <person name="Kramer E."/>
            <person name="Nordborg M."/>
            <person name="Tomkins J."/>
            <person name="Borevitz J."/>
            <person name="Derieg N."/>
            <person name="Yan J."/>
            <person name="Mihaltcheva S."/>
            <person name="Hayes R.D."/>
            <person name="Rokhsar D."/>
        </authorList>
    </citation>
    <scope>NUCLEOTIDE SEQUENCE [LARGE SCALE GENOMIC DNA]</scope>
    <source>
        <strain evidence="4">cv. Goldsmith</strain>
    </source>
</reference>
<dbReference type="Proteomes" id="UP000230069">
    <property type="component" value="Unassembled WGS sequence"/>
</dbReference>